<evidence type="ECO:0000313" key="4">
    <source>
        <dbReference type="Proteomes" id="UP001189429"/>
    </source>
</evidence>
<reference evidence="3" key="1">
    <citation type="submission" date="2023-10" db="EMBL/GenBank/DDBJ databases">
        <authorList>
            <person name="Chen Y."/>
            <person name="Shah S."/>
            <person name="Dougan E. K."/>
            <person name="Thang M."/>
            <person name="Chan C."/>
        </authorList>
    </citation>
    <scope>NUCLEOTIDE SEQUENCE [LARGE SCALE GENOMIC DNA]</scope>
</reference>
<keyword evidence="4" id="KW-1185">Reference proteome</keyword>
<evidence type="ECO:0000256" key="2">
    <source>
        <dbReference type="SAM" id="MobiDB-lite"/>
    </source>
</evidence>
<evidence type="ECO:0008006" key="5">
    <source>
        <dbReference type="Google" id="ProtNLM"/>
    </source>
</evidence>
<dbReference type="EMBL" id="CAUYUJ010006892">
    <property type="protein sequence ID" value="CAK0818976.1"/>
    <property type="molecule type" value="Genomic_DNA"/>
</dbReference>
<dbReference type="InterPro" id="IPR005631">
    <property type="entry name" value="SDH"/>
</dbReference>
<sequence length="190" mass="20490">MWSCVGLACRRHAQDGMLLALRGAGWAANRPCASGVPSRPLVVPGGGATRDGETSRHSAAGAAEDTTGAVAHPCREEKERARRQVSVDAPRQEPAGVIRKRLRHRARGRGWAEASEFLVGFFDSPFADQLDDEGMRALDRLMQCDDMSLMRFASGREAPEELQSGALAAVRKYFESCGPKIAFLAASLPP</sequence>
<evidence type="ECO:0000256" key="1">
    <source>
        <dbReference type="ARBA" id="ARBA00023186"/>
    </source>
</evidence>
<organism evidence="3 4">
    <name type="scientific">Prorocentrum cordatum</name>
    <dbReference type="NCBI Taxonomy" id="2364126"/>
    <lineage>
        <taxon>Eukaryota</taxon>
        <taxon>Sar</taxon>
        <taxon>Alveolata</taxon>
        <taxon>Dinophyceae</taxon>
        <taxon>Prorocentrales</taxon>
        <taxon>Prorocentraceae</taxon>
        <taxon>Prorocentrum</taxon>
    </lineage>
</organism>
<dbReference type="SUPFAM" id="SSF109910">
    <property type="entry name" value="YgfY-like"/>
    <property type="match status" value="1"/>
</dbReference>
<dbReference type="Gene3D" id="1.10.150.250">
    <property type="entry name" value="Flavinator of succinate dehydrogenase"/>
    <property type="match status" value="1"/>
</dbReference>
<feature type="compositionally biased region" description="Basic and acidic residues" evidence="2">
    <location>
        <begin position="73"/>
        <end position="82"/>
    </location>
</feature>
<evidence type="ECO:0000313" key="3">
    <source>
        <dbReference type="EMBL" id="CAK0818976.1"/>
    </source>
</evidence>
<dbReference type="Proteomes" id="UP001189429">
    <property type="component" value="Unassembled WGS sequence"/>
</dbReference>
<dbReference type="InterPro" id="IPR036714">
    <property type="entry name" value="SDH_sf"/>
</dbReference>
<comment type="caution">
    <text evidence="3">The sequence shown here is derived from an EMBL/GenBank/DDBJ whole genome shotgun (WGS) entry which is preliminary data.</text>
</comment>
<keyword evidence="1" id="KW-0143">Chaperone</keyword>
<feature type="region of interest" description="Disordered" evidence="2">
    <location>
        <begin position="41"/>
        <end position="89"/>
    </location>
</feature>
<gene>
    <name evidence="3" type="ORF">PCOR1329_LOCUS21084</name>
</gene>
<name>A0ABN9RQ49_9DINO</name>
<dbReference type="Pfam" id="PF03937">
    <property type="entry name" value="Sdh5"/>
    <property type="match status" value="1"/>
</dbReference>
<protein>
    <recommendedName>
        <fullName evidence="5">FAD assembly factor SdhE</fullName>
    </recommendedName>
</protein>
<accession>A0ABN9RQ49</accession>
<proteinExistence type="predicted"/>